<dbReference type="EMBL" id="BDIP01004221">
    <property type="protein sequence ID" value="GIQ88602.1"/>
    <property type="molecule type" value="Genomic_DNA"/>
</dbReference>
<name>A0A9K3GMN7_9EUKA</name>
<protein>
    <submittedName>
        <fullName evidence="2">Uncharacterized protein</fullName>
    </submittedName>
</protein>
<dbReference type="AlphaFoldDB" id="A0A9K3GMN7"/>
<feature type="compositionally biased region" description="Low complexity" evidence="1">
    <location>
        <begin position="128"/>
        <end position="142"/>
    </location>
</feature>
<feature type="non-terminal residue" evidence="2">
    <location>
        <position position="1"/>
    </location>
</feature>
<evidence type="ECO:0000256" key="1">
    <source>
        <dbReference type="SAM" id="MobiDB-lite"/>
    </source>
</evidence>
<feature type="compositionally biased region" description="Basic and acidic residues" evidence="1">
    <location>
        <begin position="86"/>
        <end position="100"/>
    </location>
</feature>
<comment type="caution">
    <text evidence="2">The sequence shown here is derived from an EMBL/GenBank/DDBJ whole genome shotgun (WGS) entry which is preliminary data.</text>
</comment>
<keyword evidence="3" id="KW-1185">Reference proteome</keyword>
<evidence type="ECO:0000313" key="2">
    <source>
        <dbReference type="EMBL" id="GIQ88602.1"/>
    </source>
</evidence>
<organism evidence="2 3">
    <name type="scientific">Kipferlia bialata</name>
    <dbReference type="NCBI Taxonomy" id="797122"/>
    <lineage>
        <taxon>Eukaryota</taxon>
        <taxon>Metamonada</taxon>
        <taxon>Carpediemonas-like organisms</taxon>
        <taxon>Kipferlia</taxon>
    </lineage>
</organism>
<proteinExistence type="predicted"/>
<dbReference type="Proteomes" id="UP000265618">
    <property type="component" value="Unassembled WGS sequence"/>
</dbReference>
<feature type="compositionally biased region" description="Polar residues" evidence="1">
    <location>
        <begin position="62"/>
        <end position="77"/>
    </location>
</feature>
<feature type="compositionally biased region" description="Acidic residues" evidence="1">
    <location>
        <begin position="108"/>
        <end position="118"/>
    </location>
</feature>
<evidence type="ECO:0000313" key="3">
    <source>
        <dbReference type="Proteomes" id="UP000265618"/>
    </source>
</evidence>
<reference evidence="2 3" key="1">
    <citation type="journal article" date="2018" name="PLoS ONE">
        <title>The draft genome of Kipferlia bialata reveals reductive genome evolution in fornicate parasites.</title>
        <authorList>
            <person name="Tanifuji G."/>
            <person name="Takabayashi S."/>
            <person name="Kume K."/>
            <person name="Takagi M."/>
            <person name="Nakayama T."/>
            <person name="Kamikawa R."/>
            <person name="Inagaki Y."/>
            <person name="Hashimoto T."/>
        </authorList>
    </citation>
    <scope>NUCLEOTIDE SEQUENCE [LARGE SCALE GENOMIC DNA]</scope>
    <source>
        <strain evidence="2">NY0173</strain>
    </source>
</reference>
<feature type="region of interest" description="Disordered" evidence="1">
    <location>
        <begin position="29"/>
        <end position="160"/>
    </location>
</feature>
<accession>A0A9K3GMN7</accession>
<feature type="compositionally biased region" description="Acidic residues" evidence="1">
    <location>
        <begin position="144"/>
        <end position="153"/>
    </location>
</feature>
<sequence length="180" mass="20033">MDDDLWRSRDEQDELDEFLAIEQQIRNADSMVGSEEDPSQISWPLIDGASPMMGQGYGNVDSLATPNSTDLDTSAHPSSGLGKGVTQRDMEREREREERATPQPINLDDFDREGEGEYVNEQPRESRAAPAAVAAPTQAGSAEEYQEEGDAGEDPVSRQLRVLDHEIKRLQQQNMDLETA</sequence>
<gene>
    <name evidence="2" type="ORF">KIPB_010891</name>
</gene>